<proteinExistence type="predicted"/>
<reference evidence="2" key="1">
    <citation type="journal article" date="2024" name="Front. Bioeng. Biotechnol.">
        <title>Genome-scale model development and genomic sequencing of the oleaginous clade Lipomyces.</title>
        <authorList>
            <person name="Czajka J.J."/>
            <person name="Han Y."/>
            <person name="Kim J."/>
            <person name="Mondo S.J."/>
            <person name="Hofstad B.A."/>
            <person name="Robles A."/>
            <person name="Haridas S."/>
            <person name="Riley R."/>
            <person name="LaButti K."/>
            <person name="Pangilinan J."/>
            <person name="Andreopoulos W."/>
            <person name="Lipzen A."/>
            <person name="Yan J."/>
            <person name="Wang M."/>
            <person name="Ng V."/>
            <person name="Grigoriev I.V."/>
            <person name="Spatafora J.W."/>
            <person name="Magnuson J.K."/>
            <person name="Baker S.E."/>
            <person name="Pomraning K.R."/>
        </authorList>
    </citation>
    <scope>NUCLEOTIDE SEQUENCE [LARGE SCALE GENOMIC DNA]</scope>
    <source>
        <strain evidence="2">CBS 7786</strain>
    </source>
</reference>
<name>A0ACC3SZK2_LIPKO</name>
<evidence type="ECO:0000313" key="1">
    <source>
        <dbReference type="EMBL" id="KAK9237062.1"/>
    </source>
</evidence>
<accession>A0ACC3SZK2</accession>
<dbReference type="Proteomes" id="UP001433508">
    <property type="component" value="Unassembled WGS sequence"/>
</dbReference>
<organism evidence="1 2">
    <name type="scientific">Lipomyces kononenkoae</name>
    <name type="common">Yeast</name>
    <dbReference type="NCBI Taxonomy" id="34357"/>
    <lineage>
        <taxon>Eukaryota</taxon>
        <taxon>Fungi</taxon>
        <taxon>Dikarya</taxon>
        <taxon>Ascomycota</taxon>
        <taxon>Saccharomycotina</taxon>
        <taxon>Lipomycetes</taxon>
        <taxon>Lipomycetales</taxon>
        <taxon>Lipomycetaceae</taxon>
        <taxon>Lipomyces</taxon>
    </lineage>
</organism>
<dbReference type="EMBL" id="MU971374">
    <property type="protein sequence ID" value="KAK9237062.1"/>
    <property type="molecule type" value="Genomic_DNA"/>
</dbReference>
<protein>
    <submittedName>
        <fullName evidence="1">Uncharacterized protein</fullName>
    </submittedName>
</protein>
<evidence type="ECO:0000313" key="2">
    <source>
        <dbReference type="Proteomes" id="UP001433508"/>
    </source>
</evidence>
<sequence>METALCKILFLVELLLWDLKKHSDMRIEPAVLLLVFRNKWAWFNETWMNRRILAGISGFRWDEEEELFNADKAKHQMAKNSVFRFREVLRQVLDGAQATGQGALSVYSNNPAISNIDAALPNTQVKLKEELLLQRARRLHCHWMSGPVKSLSQFSPLYPLFDY</sequence>
<keyword evidence="2" id="KW-1185">Reference proteome</keyword>
<comment type="caution">
    <text evidence="1">The sequence shown here is derived from an EMBL/GenBank/DDBJ whole genome shotgun (WGS) entry which is preliminary data.</text>
</comment>
<gene>
    <name evidence="1" type="ORF">V1525DRAFT_443235</name>
</gene>